<evidence type="ECO:0000313" key="1">
    <source>
        <dbReference type="Proteomes" id="UP000050640"/>
    </source>
</evidence>
<dbReference type="Proteomes" id="UP000050640">
    <property type="component" value="Unplaced"/>
</dbReference>
<accession>A0A0R3RUJ9</accession>
<evidence type="ECO:0000313" key="2">
    <source>
        <dbReference type="WBParaSite" id="EEL_0000570401-mRNA-1"/>
    </source>
</evidence>
<dbReference type="WBParaSite" id="EEL_0000570401-mRNA-1">
    <property type="protein sequence ID" value="EEL_0000570401-mRNA-1"/>
    <property type="gene ID" value="EEL_0000570401"/>
</dbReference>
<sequence>MYRLEAELLIAKEKVQRRESTTTNYRKLFALEVKFGGCVQFGSVVVIIGGYLSFDIESLIGTGREDNNGFSGISEKTSETETENVKKATTIKAIAINELSTIAGTTKISATANSTFDRNLIKPEFLCSPALSRLHPPGASSTASAAITADPESKCLGTAFHAYPCVSGSKSQCAPSSPSVSGWSFFQNL</sequence>
<name>A0A0R3RUJ9_9BILA</name>
<reference evidence="2" key="1">
    <citation type="submission" date="2017-02" db="UniProtKB">
        <authorList>
            <consortium name="WormBaseParasite"/>
        </authorList>
    </citation>
    <scope>IDENTIFICATION</scope>
</reference>
<protein>
    <submittedName>
        <fullName evidence="2">Uncharacterized protein</fullName>
    </submittedName>
</protein>
<proteinExistence type="predicted"/>
<keyword evidence="1" id="KW-1185">Reference proteome</keyword>
<dbReference type="STRING" id="1147741.A0A0R3RUJ9"/>
<organism evidence="1 2">
    <name type="scientific">Elaeophora elaphi</name>
    <dbReference type="NCBI Taxonomy" id="1147741"/>
    <lineage>
        <taxon>Eukaryota</taxon>
        <taxon>Metazoa</taxon>
        <taxon>Ecdysozoa</taxon>
        <taxon>Nematoda</taxon>
        <taxon>Chromadorea</taxon>
        <taxon>Rhabditida</taxon>
        <taxon>Spirurina</taxon>
        <taxon>Spiruromorpha</taxon>
        <taxon>Filarioidea</taxon>
        <taxon>Onchocercidae</taxon>
        <taxon>Elaeophora</taxon>
    </lineage>
</organism>
<dbReference type="AlphaFoldDB" id="A0A0R3RUJ9"/>